<dbReference type="GO" id="GO:0003899">
    <property type="term" value="F:DNA-directed RNA polymerase activity"/>
    <property type="evidence" value="ECO:0007669"/>
    <property type="project" value="UniProtKB-UniRule"/>
</dbReference>
<comment type="similarity">
    <text evidence="6 7">Belongs to the RNA polymerase beta chain family.</text>
</comment>
<evidence type="ECO:0000259" key="14">
    <source>
        <dbReference type="Pfam" id="PF10385"/>
    </source>
</evidence>
<dbReference type="InterPro" id="IPR007645">
    <property type="entry name" value="RNA_pol_Rpb2_3"/>
</dbReference>
<dbReference type="InterPro" id="IPR010243">
    <property type="entry name" value="RNA_pol_bsu_bac"/>
</dbReference>
<comment type="catalytic activity">
    <reaction evidence="5 6 8">
        <text>RNA(n) + a ribonucleoside 5'-triphosphate = RNA(n+1) + diphosphate</text>
        <dbReference type="Rhea" id="RHEA:21248"/>
        <dbReference type="Rhea" id="RHEA-COMP:14527"/>
        <dbReference type="Rhea" id="RHEA-COMP:17342"/>
        <dbReference type="ChEBI" id="CHEBI:33019"/>
        <dbReference type="ChEBI" id="CHEBI:61557"/>
        <dbReference type="ChEBI" id="CHEBI:140395"/>
        <dbReference type="EC" id="2.7.7.6"/>
    </reaction>
</comment>
<dbReference type="Proteomes" id="UP000061704">
    <property type="component" value="Chromosome"/>
</dbReference>
<dbReference type="FunFam" id="3.90.1800.10:FF:000001">
    <property type="entry name" value="DNA-directed RNA polymerase subunit beta"/>
    <property type="match status" value="1"/>
</dbReference>
<dbReference type="STRING" id="476281.ICMP_525"/>
<keyword evidence="16" id="KW-1185">Reference proteome</keyword>
<dbReference type="KEGG" id="icp:ICMP_525"/>
<dbReference type="Gene3D" id="2.30.150.10">
    <property type="entry name" value="DNA-directed RNA polymerase, beta subunit, external 1 domain"/>
    <property type="match status" value="1"/>
</dbReference>
<dbReference type="Gene3D" id="2.40.50.150">
    <property type="match status" value="1"/>
</dbReference>
<feature type="domain" description="RNA polymerase Rpb2" evidence="10">
    <location>
        <begin position="1266"/>
        <end position="1340"/>
    </location>
</feature>
<dbReference type="InterPro" id="IPR042107">
    <property type="entry name" value="DNA-dir_RNA_pol_bsu_ext_1_sf"/>
</dbReference>
<evidence type="ECO:0000256" key="2">
    <source>
        <dbReference type="ARBA" id="ARBA00022679"/>
    </source>
</evidence>
<evidence type="ECO:0000259" key="10">
    <source>
        <dbReference type="Pfam" id="PF04560"/>
    </source>
</evidence>
<evidence type="ECO:0000256" key="6">
    <source>
        <dbReference type="HAMAP-Rule" id="MF_01321"/>
    </source>
</evidence>
<evidence type="ECO:0000259" key="11">
    <source>
        <dbReference type="Pfam" id="PF04561"/>
    </source>
</evidence>
<dbReference type="InterPro" id="IPR007644">
    <property type="entry name" value="RNA_pol_bsu_protrusion"/>
</dbReference>
<comment type="function">
    <text evidence="6 8">DNA-dependent RNA polymerase catalyzes the transcription of DNA into RNA using the four ribonucleoside triphosphates as substrates.</text>
</comment>
<dbReference type="FunFam" id="2.40.270.10:FF:000003">
    <property type="entry name" value="DNA-directed RNA polymerase subunit beta"/>
    <property type="match status" value="1"/>
</dbReference>
<dbReference type="Pfam" id="PF00562">
    <property type="entry name" value="RNA_pol_Rpb2_6"/>
    <property type="match status" value="1"/>
</dbReference>
<feature type="domain" description="RNA polymerase Rpb2" evidence="11">
    <location>
        <begin position="151"/>
        <end position="225"/>
    </location>
</feature>
<organism evidence="15 16">
    <name type="scientific">Candidatus Ishikawaella capsulata Mpkobe</name>
    <dbReference type="NCBI Taxonomy" id="476281"/>
    <lineage>
        <taxon>Bacteria</taxon>
        <taxon>Pseudomonadati</taxon>
        <taxon>Pseudomonadota</taxon>
        <taxon>Gammaproteobacteria</taxon>
        <taxon>Enterobacterales</taxon>
        <taxon>Enterobacteriaceae</taxon>
        <taxon>Candidatus Ishikawella</taxon>
    </lineage>
</organism>
<dbReference type="FunFam" id="2.40.50.150:FF:000001">
    <property type="entry name" value="DNA-directed RNA polymerase subunit beta"/>
    <property type="match status" value="1"/>
</dbReference>
<dbReference type="InterPro" id="IPR007642">
    <property type="entry name" value="RNA_pol_Rpb2_2"/>
</dbReference>
<accession>C5WDG6</accession>
<dbReference type="NCBIfam" id="TIGR02013">
    <property type="entry name" value="rpoB"/>
    <property type="match status" value="1"/>
</dbReference>
<evidence type="ECO:0000259" key="9">
    <source>
        <dbReference type="Pfam" id="PF00562"/>
    </source>
</evidence>
<evidence type="ECO:0000313" key="15">
    <source>
        <dbReference type="EMBL" id="BAH83372.1"/>
    </source>
</evidence>
<evidence type="ECO:0000256" key="1">
    <source>
        <dbReference type="ARBA" id="ARBA00022478"/>
    </source>
</evidence>
<dbReference type="GO" id="GO:0000428">
    <property type="term" value="C:DNA-directed RNA polymerase complex"/>
    <property type="evidence" value="ECO:0007669"/>
    <property type="project" value="UniProtKB-KW"/>
</dbReference>
<dbReference type="Gene3D" id="3.90.1110.10">
    <property type="entry name" value="RNA polymerase Rpb2, domain 2"/>
    <property type="match status" value="1"/>
</dbReference>
<evidence type="ECO:0000313" key="16">
    <source>
        <dbReference type="Proteomes" id="UP000061704"/>
    </source>
</evidence>
<keyword evidence="2 6" id="KW-0808">Transferase</keyword>
<feature type="domain" description="DNA-directed RNA polymerase beta subunit external 1" evidence="14">
    <location>
        <begin position="589"/>
        <end position="655"/>
    </location>
</feature>
<evidence type="ECO:0000256" key="5">
    <source>
        <dbReference type="ARBA" id="ARBA00048552"/>
    </source>
</evidence>
<dbReference type="InterPro" id="IPR007120">
    <property type="entry name" value="DNA-dir_RNAP_su2_dom"/>
</dbReference>
<dbReference type="Gene3D" id="3.90.1100.10">
    <property type="match status" value="2"/>
</dbReference>
<feature type="domain" description="RNA polymerase Rpb2" evidence="13">
    <location>
        <begin position="511"/>
        <end position="578"/>
    </location>
</feature>
<dbReference type="FunFam" id="2.40.270.10:FF:000004">
    <property type="entry name" value="DNA-directed RNA polymerase subunit beta"/>
    <property type="match status" value="1"/>
</dbReference>
<dbReference type="HOGENOM" id="CLU_000524_4_0_6"/>
<dbReference type="SUPFAM" id="SSF64484">
    <property type="entry name" value="beta and beta-prime subunits of DNA dependent RNA-polymerase"/>
    <property type="match status" value="1"/>
</dbReference>
<keyword evidence="1 6" id="KW-0240">DNA-directed RNA polymerase</keyword>
<name>C5WDG6_9ENTR</name>
<evidence type="ECO:0000256" key="3">
    <source>
        <dbReference type="ARBA" id="ARBA00022695"/>
    </source>
</evidence>
<dbReference type="Pfam" id="PF04561">
    <property type="entry name" value="RNA_pol_Rpb2_2"/>
    <property type="match status" value="2"/>
</dbReference>
<dbReference type="InterPro" id="IPR007641">
    <property type="entry name" value="RNA_pol_Rpb2_7"/>
</dbReference>
<dbReference type="OrthoDB" id="9803954at2"/>
<dbReference type="Gene3D" id="2.40.50.100">
    <property type="match status" value="1"/>
</dbReference>
<dbReference type="FunFam" id="3.90.1100.10:FF:000002">
    <property type="entry name" value="DNA-directed RNA polymerase subunit beta"/>
    <property type="match status" value="1"/>
</dbReference>
<dbReference type="InterPro" id="IPR015712">
    <property type="entry name" value="DNA-dir_RNA_pol_su2"/>
</dbReference>
<evidence type="ECO:0000256" key="7">
    <source>
        <dbReference type="RuleBase" id="RU000434"/>
    </source>
</evidence>
<dbReference type="GO" id="GO:0006351">
    <property type="term" value="P:DNA-templated transcription"/>
    <property type="evidence" value="ECO:0007669"/>
    <property type="project" value="UniProtKB-UniRule"/>
</dbReference>
<dbReference type="InterPro" id="IPR037033">
    <property type="entry name" value="DNA-dir_RNAP_su2_hyb_sf"/>
</dbReference>
<dbReference type="FunFam" id="3.90.1110.10:FF:000001">
    <property type="entry name" value="DNA-directed RNA polymerase subunit beta"/>
    <property type="match status" value="1"/>
</dbReference>
<keyword evidence="3 6" id="KW-0548">Nucleotidyltransferase</keyword>
<dbReference type="InterPro" id="IPR019462">
    <property type="entry name" value="DNA-dir_RNA_pol_bsu_external_1"/>
</dbReference>
<dbReference type="GO" id="GO:0003677">
    <property type="term" value="F:DNA binding"/>
    <property type="evidence" value="ECO:0007669"/>
    <property type="project" value="UniProtKB-UniRule"/>
</dbReference>
<dbReference type="Pfam" id="PF04565">
    <property type="entry name" value="RNA_pol_Rpb2_3"/>
    <property type="match status" value="1"/>
</dbReference>
<dbReference type="CDD" id="cd00653">
    <property type="entry name" value="RNA_pol_B_RPB2"/>
    <property type="match status" value="1"/>
</dbReference>
<keyword evidence="4 6" id="KW-0804">Transcription</keyword>
<dbReference type="Gene3D" id="2.40.270.10">
    <property type="entry name" value="DNA-directed RNA polymerase, subunit 2, domain 6"/>
    <property type="match status" value="1"/>
</dbReference>
<evidence type="ECO:0000256" key="8">
    <source>
        <dbReference type="RuleBase" id="RU363031"/>
    </source>
</evidence>
<dbReference type="PROSITE" id="PS01166">
    <property type="entry name" value="RNA_POL_BETA"/>
    <property type="match status" value="1"/>
</dbReference>
<dbReference type="RefSeq" id="WP_041069671.1">
    <property type="nucleotide sequence ID" value="NZ_AP010872.1"/>
</dbReference>
<comment type="subunit">
    <text evidence="6 8">The RNAP catalytic core consists of 2 alpha, 1 beta, 1 beta' and 1 omega subunit. When a sigma factor is associated with the core the holoenzyme is formed, which can initiate transcription.</text>
</comment>
<dbReference type="Pfam" id="PF04563">
    <property type="entry name" value="RNA_pol_Rpb2_1"/>
    <property type="match status" value="1"/>
</dbReference>
<feature type="domain" description="DNA-directed RNA polymerase subunit 2 hybrid-binding" evidence="9">
    <location>
        <begin position="716"/>
        <end position="1264"/>
    </location>
</feature>
<protein>
    <recommendedName>
        <fullName evidence="6 8">DNA-directed RNA polymerase subunit beta</fullName>
        <shortName evidence="6">RNAP subunit beta</shortName>
        <ecNumber evidence="6 8">2.7.7.6</ecNumber>
    </recommendedName>
    <alternativeName>
        <fullName evidence="6">RNA polymerase subunit beta</fullName>
    </alternativeName>
    <alternativeName>
        <fullName evidence="6">Transcriptase subunit beta</fullName>
    </alternativeName>
</protein>
<dbReference type="GO" id="GO:0032549">
    <property type="term" value="F:ribonucleoside binding"/>
    <property type="evidence" value="ECO:0007669"/>
    <property type="project" value="InterPro"/>
</dbReference>
<dbReference type="HAMAP" id="MF_01321">
    <property type="entry name" value="RNApol_bact_RpoB"/>
    <property type="match status" value="1"/>
</dbReference>
<evidence type="ECO:0000259" key="13">
    <source>
        <dbReference type="Pfam" id="PF04565"/>
    </source>
</evidence>
<evidence type="ECO:0000256" key="4">
    <source>
        <dbReference type="ARBA" id="ARBA00023163"/>
    </source>
</evidence>
<dbReference type="InterPro" id="IPR037034">
    <property type="entry name" value="RNA_pol_Rpb2_2_sf"/>
</dbReference>
<feature type="domain" description="RNA polymerase Rpb2" evidence="11">
    <location>
        <begin position="312"/>
        <end position="452"/>
    </location>
</feature>
<dbReference type="FunFam" id="2.40.50.100:FF:000006">
    <property type="entry name" value="DNA-directed RNA polymerase subunit beta"/>
    <property type="match status" value="1"/>
</dbReference>
<gene>
    <name evidence="6 15" type="primary">rpoB</name>
    <name evidence="15" type="ORF">ICMP_525</name>
</gene>
<proteinExistence type="inferred from homology"/>
<dbReference type="PANTHER" id="PTHR20856">
    <property type="entry name" value="DNA-DIRECTED RNA POLYMERASE I SUBUNIT 2"/>
    <property type="match status" value="1"/>
</dbReference>
<dbReference type="Pfam" id="PF04560">
    <property type="entry name" value="RNA_pol_Rpb2_7"/>
    <property type="match status" value="1"/>
</dbReference>
<dbReference type="InterPro" id="IPR014724">
    <property type="entry name" value="RNA_pol_RPB2_OB-fold"/>
</dbReference>
<dbReference type="InterPro" id="IPR007121">
    <property type="entry name" value="RNA_pol_bsu_CS"/>
</dbReference>
<evidence type="ECO:0000259" key="12">
    <source>
        <dbReference type="Pfam" id="PF04563"/>
    </source>
</evidence>
<dbReference type="EMBL" id="AP010872">
    <property type="protein sequence ID" value="BAH83372.1"/>
    <property type="molecule type" value="Genomic_DNA"/>
</dbReference>
<dbReference type="Pfam" id="PF10385">
    <property type="entry name" value="RNA_pol_Rpb2_45"/>
    <property type="match status" value="1"/>
</dbReference>
<sequence>MVYSYTEKQRIRKSFGKRPKVLDVPYLLSVPLDSFQKFIEHDPKGQYGLEAALRSIFPIKSYNDNAELQYVSYRLGEALFDVQECHMRGITYSVPLRVKLRLVIYDPDALEITVKHIKEQEVYMGEIPLMTEHGTFIINGIERVIVSQLHRSPGVFFDSDKGKTHASGKVLYHARIIPYRGSWLDFEFDSKDHLFVRIDRRRKLPATILLRALNYSVKQILNIFFEKVCFKRYENKFKMELIPERLRGETASFDIEYNGTTYISQGQRITSRHIRQLEQNNIQYIEVPNEYLLGKVVAKDYIANGECLVAANMPLSSEILDNLKRYGFNTIETIFTNDLDNGPYISETLSIDPSHDRLSAIVEIYRIMRPGEPPTREAAEQLFENIFSLEERYDLSVVGRMKLNKSLLRDEVDGPSTLSKNDIISVMKKLIDIRNGKAEIDDIDHLGNRRIRSVGEMTENQLRLGLIRVERAVKERLSLGELDNIMPQDMINAKPISAAIKEFFSSSPLSQFMDQNNPLSEITHKRRISALGPGGLTRERAGFEVRDVHPTHYGRVCPIETPEGPNIGLINSLSVYARTNEYGFLETPYRLVVNGVVSAEDIHYLSAIEESNYVIAQANAQVDDNGHFLDDLITCRNKGESSLFPPEQIHYMDVSTQQIVSVGASLIPFLEHDDANRALMGANMQRQAIPTLRADKPLVGTGMERVVAIDSGVTVIAKRSGLVEYVDAARIVVKANEKERFLGEAGIDIYNLTKYIRSNQNTCINQMPCVRLGEIIERGDVLADGSSTDLGELALGQNMRVAFMPWNGYNFEDSILISERVVQEDRFTTIHIQELSCLSRDTKLGAEEITADIPNIGEAALAKLDESGIVYIGAEVTEGDILVGKVTPKGETQLTPEEKLLRAIFGEKASDVKDSSLRVPNGLSGTVIDVQMFTRDGIEKDQRGLAMGTMQVKPNKDLFEEFNIMEAGLLRRIKDILIVNKIEINKIESLSPEKLMKFKLTDKDKQNELSQLVTQYKLLKNEFDKKTKTNTKQYKITQGDELAPGVMKVVKVYLAVKRQIQTGDKMAGRHGNKGVISKINPIEDMPYDEHGVPVDIVLNPLGVPSRMNIGQILETHLGMAAKGIGNKINEMLKKQEKVSKLREFMQKAYNIGNNIQQKVDLSNFSDNEILRLAKNLKAGMPIATPVFDGAEEEEIKNLLELGDLPQSGQIKLFDGQTGEQFERPVTVGYMYMLKLNHLVDDKMHARSTGSYSLVTQQPLGGKAQFGGQRFGEMEVWALEAYGASYTLQEMLTVKSDDVNGRTTMYKNIVDGNHRMDPGMPESFNVLLKEIRSLGINIELEEQENLVT</sequence>
<dbReference type="NCBIfam" id="NF001616">
    <property type="entry name" value="PRK00405.1"/>
    <property type="match status" value="1"/>
</dbReference>
<dbReference type="FunFam" id="3.90.1110.10:FF:000004">
    <property type="entry name" value="DNA-directed RNA polymerase subunit beta"/>
    <property type="match status" value="1"/>
</dbReference>
<reference evidence="15 16" key="1">
    <citation type="journal article" date="2011" name="Genome Biol. Evol.">
        <title>Reductive evolution of bacterial genome in insect gut environment.</title>
        <authorList>
            <person name="Nikoh N."/>
            <person name="Hosokawa T."/>
            <person name="Ohshima K."/>
            <person name="Hattori M."/>
            <person name="Fukatsu T."/>
        </authorList>
    </citation>
    <scope>NUCLEOTIDE SEQUENCE [LARGE SCALE GENOMIC DNA]</scope>
    <source>
        <strain evidence="15 16">Mpkobe</strain>
    </source>
</reference>
<dbReference type="EC" id="2.7.7.6" evidence="6 8"/>
<feature type="domain" description="RNA polymerase beta subunit protrusion" evidence="12">
    <location>
        <begin position="27"/>
        <end position="497"/>
    </location>
</feature>
<dbReference type="Gene3D" id="3.90.1800.10">
    <property type="entry name" value="RNA polymerase alpha subunit dimerisation domain"/>
    <property type="match status" value="1"/>
</dbReference>